<dbReference type="InterPro" id="IPR014337">
    <property type="entry name" value="Ectoine_EhuB"/>
</dbReference>
<dbReference type="Proteomes" id="UP000321685">
    <property type="component" value="Unassembled WGS sequence"/>
</dbReference>
<dbReference type="PANTHER" id="PTHR35936">
    <property type="entry name" value="MEMBRANE-BOUND LYTIC MUREIN TRANSGLYCOSYLASE F"/>
    <property type="match status" value="1"/>
</dbReference>
<dbReference type="InterPro" id="IPR001638">
    <property type="entry name" value="Solute-binding_3/MltF_N"/>
</dbReference>
<keyword evidence="4" id="KW-1185">Reference proteome</keyword>
<dbReference type="PANTHER" id="PTHR35936:SF17">
    <property type="entry name" value="ARGININE-BINDING EXTRACELLULAR PROTEIN ARTP"/>
    <property type="match status" value="1"/>
</dbReference>
<evidence type="ECO:0000313" key="4">
    <source>
        <dbReference type="Proteomes" id="UP000321685"/>
    </source>
</evidence>
<dbReference type="SMART" id="SM00062">
    <property type="entry name" value="PBPb"/>
    <property type="match status" value="1"/>
</dbReference>
<dbReference type="GO" id="GO:0033294">
    <property type="term" value="F:ectoine binding"/>
    <property type="evidence" value="ECO:0007669"/>
    <property type="project" value="InterPro"/>
</dbReference>
<dbReference type="NCBIfam" id="TIGR02995">
    <property type="entry name" value="ectoine_ehuB"/>
    <property type="match status" value="1"/>
</dbReference>
<reference evidence="3 4" key="1">
    <citation type="submission" date="2019-07" db="EMBL/GenBank/DDBJ databases">
        <title>Whole genome shotgun sequence of Pseudonocardia sulfidoxydans NBRC 16205.</title>
        <authorList>
            <person name="Hosoyama A."/>
            <person name="Uohara A."/>
            <person name="Ohji S."/>
            <person name="Ichikawa N."/>
        </authorList>
    </citation>
    <scope>NUCLEOTIDE SEQUENCE [LARGE SCALE GENOMIC DNA]</scope>
    <source>
        <strain evidence="3 4">NBRC 16205</strain>
    </source>
</reference>
<dbReference type="GO" id="GO:0051470">
    <property type="term" value="P:ectoine transmembrane transport"/>
    <property type="evidence" value="ECO:0007669"/>
    <property type="project" value="InterPro"/>
</dbReference>
<accession>A0A511DMN5</accession>
<gene>
    <name evidence="3" type="ORF">PSU4_32920</name>
</gene>
<dbReference type="SUPFAM" id="SSF53850">
    <property type="entry name" value="Periplasmic binding protein-like II"/>
    <property type="match status" value="1"/>
</dbReference>
<keyword evidence="1" id="KW-0732">Signal</keyword>
<evidence type="ECO:0000259" key="2">
    <source>
        <dbReference type="SMART" id="SM00062"/>
    </source>
</evidence>
<dbReference type="CDD" id="cd01002">
    <property type="entry name" value="PBP2_Ehub_like"/>
    <property type="match status" value="1"/>
</dbReference>
<comment type="caution">
    <text evidence="3">The sequence shown here is derived from an EMBL/GenBank/DDBJ whole genome shotgun (WGS) entry which is preliminary data.</text>
</comment>
<dbReference type="EMBL" id="BJVJ01000032">
    <property type="protein sequence ID" value="GEL24338.1"/>
    <property type="molecule type" value="Genomic_DNA"/>
</dbReference>
<evidence type="ECO:0000313" key="3">
    <source>
        <dbReference type="EMBL" id="GEL24338.1"/>
    </source>
</evidence>
<organism evidence="3 4">
    <name type="scientific">Pseudonocardia sulfidoxydans NBRC 16205</name>
    <dbReference type="NCBI Taxonomy" id="1223511"/>
    <lineage>
        <taxon>Bacteria</taxon>
        <taxon>Bacillati</taxon>
        <taxon>Actinomycetota</taxon>
        <taxon>Actinomycetes</taxon>
        <taxon>Pseudonocardiales</taxon>
        <taxon>Pseudonocardiaceae</taxon>
        <taxon>Pseudonocardia</taxon>
    </lineage>
</organism>
<dbReference type="Pfam" id="PF00497">
    <property type="entry name" value="SBP_bac_3"/>
    <property type="match status" value="1"/>
</dbReference>
<evidence type="ECO:0000256" key="1">
    <source>
        <dbReference type="ARBA" id="ARBA00022729"/>
    </source>
</evidence>
<dbReference type="AlphaFoldDB" id="A0A511DMN5"/>
<proteinExistence type="predicted"/>
<protein>
    <submittedName>
        <fullName evidence="3">Ectoine/hydroxyectoine ABC transporter substrate-binding protein EhuB</fullName>
    </submittedName>
</protein>
<dbReference type="Gene3D" id="3.40.190.10">
    <property type="entry name" value="Periplasmic binding protein-like II"/>
    <property type="match status" value="2"/>
</dbReference>
<sequence>MVLGGPALISACTSTNAGGNVLDNARSAGKIKIGIAGEEPYGFTDTSGKVTGEAPEVARAVLKAIGIDDVEAEQVEFGQLIPALNANQYDMVCAGMNITSARCEQATFSIPDYSAKTAFLVPKGNPQAITSFQDVASKNVQLAVLSAAVEQGYAKDAGVPDGNVQAFPDQNALLQAVTAGRVAAAALTDISLKWLASKNPSADVEVTEGFDPVQNGQPVVSAGGFVFRKADGPLVEAFNGALDTLHKNGQWVQIAQPFGFTQANLPAADLTTEKLCAA</sequence>
<feature type="domain" description="Solute-binding protein family 3/N-terminal" evidence="2">
    <location>
        <begin position="30"/>
        <end position="262"/>
    </location>
</feature>
<name>A0A511DMN5_9PSEU</name>